<dbReference type="InterPro" id="IPR001678">
    <property type="entry name" value="MeTrfase_RsmB-F_NOP2_dom"/>
</dbReference>
<dbReference type="InterPro" id="IPR029063">
    <property type="entry name" value="SAM-dependent_MTases_sf"/>
</dbReference>
<proteinExistence type="predicted"/>
<dbReference type="GO" id="GO:0001510">
    <property type="term" value="P:RNA methylation"/>
    <property type="evidence" value="ECO:0007669"/>
    <property type="project" value="InterPro"/>
</dbReference>
<dbReference type="AlphaFoldDB" id="A0A0U3FPF5"/>
<gene>
    <name evidence="6" type="ORF">ATY89_06540</name>
    <name evidence="7" type="ORF">ATZ20_09565</name>
</gene>
<dbReference type="Gene3D" id="3.40.50.150">
    <property type="entry name" value="Vaccinia Virus protein VP39"/>
    <property type="match status" value="1"/>
</dbReference>
<keyword evidence="2 6" id="KW-0808">Transferase</keyword>
<dbReference type="PRINTS" id="PR02008">
    <property type="entry name" value="RCMTFAMILY"/>
</dbReference>
<dbReference type="EMBL" id="CP013694">
    <property type="protein sequence ID" value="ALU29630.1"/>
    <property type="molecule type" value="Genomic_DNA"/>
</dbReference>
<dbReference type="SUPFAM" id="SSF53335">
    <property type="entry name" value="S-adenosyl-L-methionine-dependent methyltransferases"/>
    <property type="match status" value="1"/>
</dbReference>
<evidence type="ECO:0000313" key="9">
    <source>
        <dbReference type="Proteomes" id="UP000065473"/>
    </source>
</evidence>
<reference evidence="8 9" key="1">
    <citation type="submission" date="2015-12" db="EMBL/GenBank/DDBJ databases">
        <title>A stable core within a dynamic pangenome in Sulfolobus acidocaldarius.</title>
        <authorList>
            <person name="Anderson R."/>
            <person name="Kouris A."/>
            <person name="Seward C."/>
            <person name="Campbell K."/>
            <person name="Whitaker R."/>
        </authorList>
    </citation>
    <scope>NUCLEOTIDE SEQUENCE [LARGE SCALE GENOMIC DNA]</scope>
    <source>
        <strain evidence="6 9">GG12-C01-09</strain>
        <strain evidence="7 8">NG05B_CO5_07</strain>
    </source>
</reference>
<evidence type="ECO:0000259" key="5">
    <source>
        <dbReference type="PROSITE" id="PS51686"/>
    </source>
</evidence>
<dbReference type="PaxDb" id="1435377-SUSAZ_10870"/>
<protein>
    <submittedName>
        <fullName evidence="6">rRNA cytosine-C5-methyltransferase</fullName>
    </submittedName>
</protein>
<feature type="domain" description="SAM-dependent MTase RsmB/NOP-type" evidence="5">
    <location>
        <begin position="94"/>
        <end position="350"/>
    </location>
</feature>
<dbReference type="OMA" id="HAYVFEI"/>
<dbReference type="EMBL" id="CP013695">
    <property type="protein sequence ID" value="ALU32363.1"/>
    <property type="molecule type" value="Genomic_DNA"/>
</dbReference>
<keyword evidence="1 6" id="KW-0489">Methyltransferase</keyword>
<dbReference type="InterPro" id="IPR023267">
    <property type="entry name" value="RCMT"/>
</dbReference>
<evidence type="ECO:0000256" key="3">
    <source>
        <dbReference type="ARBA" id="ARBA00022691"/>
    </source>
</evidence>
<dbReference type="STRING" id="1435377.SUSAZ_10870"/>
<evidence type="ECO:0000313" key="6">
    <source>
        <dbReference type="EMBL" id="ALU29630.1"/>
    </source>
</evidence>
<dbReference type="PANTHER" id="PTHR22807">
    <property type="entry name" value="NOP2 YEAST -RELATED NOL1/NOP2/FMU SUN DOMAIN-CONTAINING"/>
    <property type="match status" value="1"/>
</dbReference>
<dbReference type="GO" id="GO:0003723">
    <property type="term" value="F:RNA binding"/>
    <property type="evidence" value="ECO:0007669"/>
    <property type="project" value="UniProtKB-KW"/>
</dbReference>
<dbReference type="PANTHER" id="PTHR22807:SF70">
    <property type="entry name" value="TRNA_RRNA CYTOSINE-C5-METHYLASE, NOL1_NOP2_SUN FAMILY, FUSED TO N-TERMINAL NUSB REGULATOR DOMAIN"/>
    <property type="match status" value="1"/>
</dbReference>
<dbReference type="RefSeq" id="WP_011279100.1">
    <property type="nucleotide sequence ID" value="NZ_BHWZ01000006.1"/>
</dbReference>
<dbReference type="InterPro" id="IPR049560">
    <property type="entry name" value="MeTrfase_RsmB-F_NOP2_cat"/>
</dbReference>
<dbReference type="Proteomes" id="UP000065473">
    <property type="component" value="Chromosome"/>
</dbReference>
<dbReference type="Pfam" id="PF01189">
    <property type="entry name" value="Methyltr_RsmB-F"/>
    <property type="match status" value="1"/>
</dbReference>
<dbReference type="Proteomes" id="UP000060043">
    <property type="component" value="Chromosome"/>
</dbReference>
<name>A0A0U3FPF5_9CREN</name>
<evidence type="ECO:0000313" key="8">
    <source>
        <dbReference type="Proteomes" id="UP000060043"/>
    </source>
</evidence>
<dbReference type="GeneID" id="14552826"/>
<evidence type="ECO:0000313" key="7">
    <source>
        <dbReference type="EMBL" id="ALU32363.1"/>
    </source>
</evidence>
<organism evidence="6 9">
    <name type="scientific">Sulfolobus acidocaldarius</name>
    <dbReference type="NCBI Taxonomy" id="2285"/>
    <lineage>
        <taxon>Archaea</taxon>
        <taxon>Thermoproteota</taxon>
        <taxon>Thermoprotei</taxon>
        <taxon>Sulfolobales</taxon>
        <taxon>Sulfolobaceae</taxon>
        <taxon>Sulfolobus</taxon>
    </lineage>
</organism>
<dbReference type="OrthoDB" id="14725at2157"/>
<dbReference type="PROSITE" id="PS51686">
    <property type="entry name" value="SAM_MT_RSMB_NOP"/>
    <property type="match status" value="1"/>
</dbReference>
<evidence type="ECO:0000256" key="4">
    <source>
        <dbReference type="ARBA" id="ARBA00022884"/>
    </source>
</evidence>
<sequence length="350" mass="40578">MSLELLLSRVLFYVEKGYPLPVAFKRAKNFGGYRKINYNEAYELSKKLILSYYSLTFKTRRKKVKEFLRGKYEVKFPEWMEIQLSKIYDVNSLKYWLMNKQKFTWFRVNTLIADEEKVIKNLNDKGVDVEKDNDIPYAYKTLDNITNTTEFKENKIIVQDKASMAVVEALKPEPNDHILDLASAPGIKVSQIMQLTENKAKLIVADVDKERLEKERLLFKKFGVNVDRLELLLVDSSSLAIKRKVNKVLLDAPCSSSGAIWNEPTILLRLTREKVLHYADQQRKLLNNAVKLGDEVIYATCSMFMEEGELIVNDYTTQRPLSFGLDVKNGVRFVPYLHDTEGFFITKLSV</sequence>
<evidence type="ECO:0000256" key="2">
    <source>
        <dbReference type="ARBA" id="ARBA00022679"/>
    </source>
</evidence>
<evidence type="ECO:0000256" key="1">
    <source>
        <dbReference type="ARBA" id="ARBA00022603"/>
    </source>
</evidence>
<keyword evidence="4" id="KW-0694">RNA-binding</keyword>
<keyword evidence="3" id="KW-0949">S-adenosyl-L-methionine</keyword>
<dbReference type="GO" id="GO:0008173">
    <property type="term" value="F:RNA methyltransferase activity"/>
    <property type="evidence" value="ECO:0007669"/>
    <property type="project" value="InterPro"/>
</dbReference>
<accession>A0A0U3FPF5</accession>